<evidence type="ECO:0000256" key="5">
    <source>
        <dbReference type="ARBA" id="ARBA00012458"/>
    </source>
</evidence>
<dbReference type="PROSITE" id="PS50972">
    <property type="entry name" value="PTERIN_BINDING"/>
    <property type="match status" value="1"/>
</dbReference>
<dbReference type="AlphaFoldDB" id="A0A1Q5Q2W4"/>
<feature type="domain" description="Pterin-binding" evidence="10">
    <location>
        <begin position="1"/>
        <end position="254"/>
    </location>
</feature>
<dbReference type="NCBIfam" id="TIGR01496">
    <property type="entry name" value="DHPS"/>
    <property type="match status" value="1"/>
</dbReference>
<protein>
    <recommendedName>
        <fullName evidence="5">dihydropteroate synthase</fullName>
        <ecNumber evidence="5">2.5.1.15</ecNumber>
    </recommendedName>
</protein>
<dbReference type="EC" id="2.5.1.15" evidence="5"/>
<dbReference type="PANTHER" id="PTHR20941">
    <property type="entry name" value="FOLATE SYNTHESIS PROTEINS"/>
    <property type="match status" value="1"/>
</dbReference>
<dbReference type="InterPro" id="IPR011005">
    <property type="entry name" value="Dihydropteroate_synth-like_sf"/>
</dbReference>
<evidence type="ECO:0000256" key="4">
    <source>
        <dbReference type="ARBA" id="ARBA00009503"/>
    </source>
</evidence>
<evidence type="ECO:0000256" key="7">
    <source>
        <dbReference type="ARBA" id="ARBA00022723"/>
    </source>
</evidence>
<dbReference type="GO" id="GO:0046872">
    <property type="term" value="F:metal ion binding"/>
    <property type="evidence" value="ECO:0007669"/>
    <property type="project" value="UniProtKB-KW"/>
</dbReference>
<dbReference type="GO" id="GO:0046654">
    <property type="term" value="P:tetrahydrofolate biosynthetic process"/>
    <property type="evidence" value="ECO:0007669"/>
    <property type="project" value="TreeGrafter"/>
</dbReference>
<dbReference type="Pfam" id="PF00809">
    <property type="entry name" value="Pterin_bind"/>
    <property type="match status" value="1"/>
</dbReference>
<comment type="caution">
    <text evidence="11">The sequence shown here is derived from an EMBL/GenBank/DDBJ whole genome shotgun (WGS) entry which is preliminary data.</text>
</comment>
<keyword evidence="8" id="KW-0460">Magnesium</keyword>
<comment type="similarity">
    <text evidence="4">Belongs to the DHPS family.</text>
</comment>
<dbReference type="GO" id="GO:0046656">
    <property type="term" value="P:folic acid biosynthetic process"/>
    <property type="evidence" value="ECO:0007669"/>
    <property type="project" value="UniProtKB-KW"/>
</dbReference>
<gene>
    <name evidence="11" type="ORF">BSZ39_05545</name>
</gene>
<evidence type="ECO:0000256" key="9">
    <source>
        <dbReference type="ARBA" id="ARBA00022909"/>
    </source>
</evidence>
<dbReference type="InterPro" id="IPR000489">
    <property type="entry name" value="Pterin-binding_dom"/>
</dbReference>
<dbReference type="GO" id="GO:0005829">
    <property type="term" value="C:cytosol"/>
    <property type="evidence" value="ECO:0007669"/>
    <property type="project" value="TreeGrafter"/>
</dbReference>
<evidence type="ECO:0000259" key="10">
    <source>
        <dbReference type="PROSITE" id="PS50972"/>
    </source>
</evidence>
<dbReference type="PANTHER" id="PTHR20941:SF1">
    <property type="entry name" value="FOLIC ACID SYNTHESIS PROTEIN FOL1"/>
    <property type="match status" value="1"/>
</dbReference>
<dbReference type="Gene3D" id="3.20.20.20">
    <property type="entry name" value="Dihydropteroate synthase-like"/>
    <property type="match status" value="1"/>
</dbReference>
<organism evidence="11 12">
    <name type="scientific">Bowdeniella nasicola</name>
    <dbReference type="NCBI Taxonomy" id="208480"/>
    <lineage>
        <taxon>Bacteria</taxon>
        <taxon>Bacillati</taxon>
        <taxon>Actinomycetota</taxon>
        <taxon>Actinomycetes</taxon>
        <taxon>Actinomycetales</taxon>
        <taxon>Actinomycetaceae</taxon>
        <taxon>Bowdeniella</taxon>
    </lineage>
</organism>
<evidence type="ECO:0000256" key="2">
    <source>
        <dbReference type="ARBA" id="ARBA00001946"/>
    </source>
</evidence>
<evidence type="ECO:0000313" key="12">
    <source>
        <dbReference type="Proteomes" id="UP000185628"/>
    </source>
</evidence>
<keyword evidence="12" id="KW-1185">Reference proteome</keyword>
<dbReference type="PROSITE" id="PS00793">
    <property type="entry name" value="DHPS_2"/>
    <property type="match status" value="1"/>
</dbReference>
<dbReference type="Proteomes" id="UP000185628">
    <property type="component" value="Unassembled WGS sequence"/>
</dbReference>
<accession>A0A1Q5Q2W4</accession>
<name>A0A1Q5Q2W4_9ACTO</name>
<comment type="pathway">
    <text evidence="3">Cofactor biosynthesis; tetrahydrofolate biosynthesis; 7,8-dihydrofolate from 2-amino-4-hydroxy-6-hydroxymethyl-7,8-dihydropteridine diphosphate and 4-aminobenzoate: step 1/2.</text>
</comment>
<evidence type="ECO:0000256" key="6">
    <source>
        <dbReference type="ARBA" id="ARBA00022679"/>
    </source>
</evidence>
<proteinExistence type="inferred from homology"/>
<dbReference type="CDD" id="cd00739">
    <property type="entry name" value="DHPS"/>
    <property type="match status" value="1"/>
</dbReference>
<keyword evidence="7" id="KW-0479">Metal-binding</keyword>
<keyword evidence="9" id="KW-0289">Folate biosynthesis</keyword>
<evidence type="ECO:0000256" key="3">
    <source>
        <dbReference type="ARBA" id="ARBA00004763"/>
    </source>
</evidence>
<sequence length="265" mass="28954">MGILNVTPNSFSDGGKFFQTDSAIDHARELIADGADLIDIGGESTRPGSARVDPETEWERIAPVVEQCVAAGMDISVDTLHASTAKRALEASVHYINDVSGGLADPEIYRVVADYPAARYILGHWRGTPETMNELATYDDVLTDVARELADLIAAARNAGVRDEQLVVDPGIGFAKNPDHNWQLLAHIERIRDLGLPVMIGVSRKRFLAELTERPSEVATDRDLATAVLTALFAERDLWAVRVHHPAASRVALDIVDQLKHARHV</sequence>
<reference evidence="12" key="1">
    <citation type="submission" date="2016-12" db="EMBL/GenBank/DDBJ databases">
        <authorList>
            <person name="Meng X."/>
        </authorList>
    </citation>
    <scope>NUCLEOTIDE SEQUENCE [LARGE SCALE GENOMIC DNA]</scope>
    <source>
        <strain evidence="12">DSM 19116</strain>
    </source>
</reference>
<dbReference type="InterPro" id="IPR045031">
    <property type="entry name" value="DHP_synth-like"/>
</dbReference>
<evidence type="ECO:0000256" key="1">
    <source>
        <dbReference type="ARBA" id="ARBA00000012"/>
    </source>
</evidence>
<comment type="cofactor">
    <cofactor evidence="2">
        <name>Mg(2+)</name>
        <dbReference type="ChEBI" id="CHEBI:18420"/>
    </cofactor>
</comment>
<dbReference type="InterPro" id="IPR006390">
    <property type="entry name" value="DHP_synth_dom"/>
</dbReference>
<dbReference type="OrthoDB" id="9811744at2"/>
<dbReference type="SUPFAM" id="SSF51717">
    <property type="entry name" value="Dihydropteroate synthetase-like"/>
    <property type="match status" value="1"/>
</dbReference>
<dbReference type="GO" id="GO:0004156">
    <property type="term" value="F:dihydropteroate synthase activity"/>
    <property type="evidence" value="ECO:0007669"/>
    <property type="project" value="UniProtKB-EC"/>
</dbReference>
<keyword evidence="6" id="KW-0808">Transferase</keyword>
<comment type="catalytic activity">
    <reaction evidence="1">
        <text>(7,8-dihydropterin-6-yl)methyl diphosphate + 4-aminobenzoate = 7,8-dihydropteroate + diphosphate</text>
        <dbReference type="Rhea" id="RHEA:19949"/>
        <dbReference type="ChEBI" id="CHEBI:17836"/>
        <dbReference type="ChEBI" id="CHEBI:17839"/>
        <dbReference type="ChEBI" id="CHEBI:33019"/>
        <dbReference type="ChEBI" id="CHEBI:72950"/>
        <dbReference type="EC" id="2.5.1.15"/>
    </reaction>
</comment>
<evidence type="ECO:0000256" key="8">
    <source>
        <dbReference type="ARBA" id="ARBA00022842"/>
    </source>
</evidence>
<dbReference type="EMBL" id="MQVR01000024">
    <property type="protein sequence ID" value="OKL54184.1"/>
    <property type="molecule type" value="Genomic_DNA"/>
</dbReference>
<evidence type="ECO:0000313" key="11">
    <source>
        <dbReference type="EMBL" id="OKL54184.1"/>
    </source>
</evidence>